<proteinExistence type="predicted"/>
<keyword evidence="2" id="KW-1133">Transmembrane helix</keyword>
<keyword evidence="2" id="KW-0812">Transmembrane</keyword>
<protein>
    <submittedName>
        <fullName evidence="4">SAF domain-containing protein</fullName>
    </submittedName>
</protein>
<dbReference type="Pfam" id="PF08666">
    <property type="entry name" value="SAF"/>
    <property type="match status" value="1"/>
</dbReference>
<sequence length="354" mass="38775">MFKLRKKSRQLLLAGSVGAGVVGLIFIIYVFYSHVQLRTVRQQASDQVTQFKQEVQKQSVQDQQQIAAYVLIRDIAAGVTIKAEDLQLRHIPAGIAPANVISDRSKPAGKTVKIPLQKSTVLTTGMLNDQSPVSHDLRHRQFGAALLPSNLKTGDVVDLRIQFPSGQDFIILAKKKINILSAPNIWFTLTEQEILTLSSAIVDAYLHKASIYALTYVEPEFQKEAIPTYPANHDVIKLMAGDPNIVQQAERALATSMRNTLEKSLVSSNNNNLISSDSILSSDRPVSRGLEAEIHNEERMSASGSASVSPLEPVVSSEMNESTVKETNGQPADLQEQNEILRNGTSSSGTEDSF</sequence>
<evidence type="ECO:0000313" key="4">
    <source>
        <dbReference type="EMBL" id="MDO7904925.1"/>
    </source>
</evidence>
<evidence type="ECO:0000256" key="1">
    <source>
        <dbReference type="SAM" id="MobiDB-lite"/>
    </source>
</evidence>
<name>A0ABT9C6P1_9BACL</name>
<dbReference type="SMART" id="SM00858">
    <property type="entry name" value="SAF"/>
    <property type="match status" value="1"/>
</dbReference>
<organism evidence="4 5">
    <name type="scientific">Paenibacillus lacisoli</name>
    <dbReference type="NCBI Taxonomy" id="3064525"/>
    <lineage>
        <taxon>Bacteria</taxon>
        <taxon>Bacillati</taxon>
        <taxon>Bacillota</taxon>
        <taxon>Bacilli</taxon>
        <taxon>Bacillales</taxon>
        <taxon>Paenibacillaceae</taxon>
        <taxon>Paenibacillus</taxon>
    </lineage>
</organism>
<reference evidence="4 5" key="1">
    <citation type="submission" date="2023-07" db="EMBL/GenBank/DDBJ databases">
        <title>Paenibacillus sp. JX-17 nov. isolated from soil.</title>
        <authorList>
            <person name="Wan Y."/>
            <person name="Liu B."/>
        </authorList>
    </citation>
    <scope>NUCLEOTIDE SEQUENCE [LARGE SCALE GENOMIC DNA]</scope>
    <source>
        <strain evidence="4 5">JX-17</strain>
    </source>
</reference>
<dbReference type="CDD" id="cd11614">
    <property type="entry name" value="SAF_CpaB_FlgA_like"/>
    <property type="match status" value="1"/>
</dbReference>
<comment type="caution">
    <text evidence="4">The sequence shown here is derived from an EMBL/GenBank/DDBJ whole genome shotgun (WGS) entry which is preliminary data.</text>
</comment>
<feature type="domain" description="SAF" evidence="3">
    <location>
        <begin position="66"/>
        <end position="128"/>
    </location>
</feature>
<evidence type="ECO:0000256" key="2">
    <source>
        <dbReference type="SAM" id="Phobius"/>
    </source>
</evidence>
<dbReference type="InterPro" id="IPR013974">
    <property type="entry name" value="SAF"/>
</dbReference>
<feature type="compositionally biased region" description="Low complexity" evidence="1">
    <location>
        <begin position="305"/>
        <end position="318"/>
    </location>
</feature>
<evidence type="ECO:0000313" key="5">
    <source>
        <dbReference type="Proteomes" id="UP001240171"/>
    </source>
</evidence>
<dbReference type="RefSeq" id="WP_305022122.1">
    <property type="nucleotide sequence ID" value="NZ_JAUQTB010000001.1"/>
</dbReference>
<gene>
    <name evidence="4" type="ORF">Q5741_00690</name>
</gene>
<feature type="compositionally biased region" description="Polar residues" evidence="1">
    <location>
        <begin position="319"/>
        <end position="354"/>
    </location>
</feature>
<keyword evidence="5" id="KW-1185">Reference proteome</keyword>
<dbReference type="Proteomes" id="UP001240171">
    <property type="component" value="Unassembled WGS sequence"/>
</dbReference>
<dbReference type="EMBL" id="JAUQTB010000001">
    <property type="protein sequence ID" value="MDO7904925.1"/>
    <property type="molecule type" value="Genomic_DNA"/>
</dbReference>
<feature type="region of interest" description="Disordered" evidence="1">
    <location>
        <begin position="296"/>
        <end position="354"/>
    </location>
</feature>
<evidence type="ECO:0000259" key="3">
    <source>
        <dbReference type="SMART" id="SM00858"/>
    </source>
</evidence>
<accession>A0ABT9C6P1</accession>
<keyword evidence="2" id="KW-0472">Membrane</keyword>
<dbReference type="Gene3D" id="3.90.1210.10">
    <property type="entry name" value="Antifreeze-like/N-acetylneuraminic acid synthase C-terminal domain"/>
    <property type="match status" value="1"/>
</dbReference>
<feature type="transmembrane region" description="Helical" evidence="2">
    <location>
        <begin position="12"/>
        <end position="32"/>
    </location>
</feature>